<dbReference type="NCBIfam" id="NF001684">
    <property type="entry name" value="PRK00443.1-4"/>
    <property type="match status" value="1"/>
</dbReference>
<dbReference type="SUPFAM" id="SSF100950">
    <property type="entry name" value="NagB/RpiA/CoA transferase-like"/>
    <property type="match status" value="1"/>
</dbReference>
<reference evidence="6" key="1">
    <citation type="journal article" date="2019" name="Int. J. Syst. Evol. Microbiol.">
        <title>The Global Catalogue of Microorganisms (GCM) 10K type strain sequencing project: providing services to taxonomists for standard genome sequencing and annotation.</title>
        <authorList>
            <consortium name="The Broad Institute Genomics Platform"/>
            <consortium name="The Broad Institute Genome Sequencing Center for Infectious Disease"/>
            <person name="Wu L."/>
            <person name="Ma J."/>
        </authorList>
    </citation>
    <scope>NUCLEOTIDE SEQUENCE [LARGE SCALE GENOMIC DNA]</scope>
    <source>
        <strain evidence="6">CGMCC 1.10363</strain>
    </source>
</reference>
<keyword evidence="6" id="KW-1185">Reference proteome</keyword>
<feature type="site" description="Part of the allosteric site" evidence="3">
    <location>
        <position position="146"/>
    </location>
</feature>
<evidence type="ECO:0000313" key="5">
    <source>
        <dbReference type="EMBL" id="MFC4242336.1"/>
    </source>
</evidence>
<comment type="similarity">
    <text evidence="3">Belongs to the glucosamine/galactosamine-6-phosphate isomerase family. NagB subfamily.</text>
</comment>
<protein>
    <recommendedName>
        <fullName evidence="3">Glucosamine-6-phosphate deaminase</fullName>
        <ecNumber evidence="3">3.5.99.6</ecNumber>
    </recommendedName>
    <alternativeName>
        <fullName evidence="3">GlcN6P deaminase</fullName>
        <shortName evidence="3">GNPDA</shortName>
    </alternativeName>
    <alternativeName>
        <fullName evidence="3">Glucosamine-6-phosphate isomerase</fullName>
    </alternativeName>
</protein>
<comment type="catalytic activity">
    <reaction evidence="3">
        <text>alpha-D-glucosamine 6-phosphate + H2O = beta-D-fructose 6-phosphate + NH4(+)</text>
        <dbReference type="Rhea" id="RHEA:12172"/>
        <dbReference type="ChEBI" id="CHEBI:15377"/>
        <dbReference type="ChEBI" id="CHEBI:28938"/>
        <dbReference type="ChEBI" id="CHEBI:57634"/>
        <dbReference type="ChEBI" id="CHEBI:75989"/>
        <dbReference type="EC" id="3.5.99.6"/>
    </reaction>
</comment>
<gene>
    <name evidence="3 5" type="primary">nagB</name>
    <name evidence="5" type="ORF">ACFOYW_03045</name>
</gene>
<evidence type="ECO:0000256" key="3">
    <source>
        <dbReference type="HAMAP-Rule" id="MF_01241"/>
    </source>
</evidence>
<evidence type="ECO:0000313" key="6">
    <source>
        <dbReference type="Proteomes" id="UP001595900"/>
    </source>
</evidence>
<dbReference type="Gene3D" id="3.40.50.1360">
    <property type="match status" value="1"/>
</dbReference>
<dbReference type="GO" id="GO:0004342">
    <property type="term" value="F:glucosamine-6-phosphate deaminase activity"/>
    <property type="evidence" value="ECO:0007669"/>
    <property type="project" value="UniProtKB-EC"/>
</dbReference>
<evidence type="ECO:0000256" key="2">
    <source>
        <dbReference type="ARBA" id="ARBA00023277"/>
    </source>
</evidence>
<feature type="active site" description="Proton acceptor; for enolization step" evidence="3">
    <location>
        <position position="67"/>
    </location>
</feature>
<feature type="domain" description="Glucosamine/galactosamine-6-phosphate isomerase" evidence="4">
    <location>
        <begin position="11"/>
        <end position="227"/>
    </location>
</feature>
<dbReference type="RefSeq" id="WP_390227162.1">
    <property type="nucleotide sequence ID" value="NZ_JBHSCN010000002.1"/>
</dbReference>
<comment type="caution">
    <text evidence="3">Lacks conserved residue(s) required for the propagation of feature annotation.</text>
</comment>
<dbReference type="InterPro" id="IPR006148">
    <property type="entry name" value="Glc/Gal-6P_isomerase"/>
</dbReference>
<keyword evidence="3" id="KW-0021">Allosteric enzyme</keyword>
<dbReference type="HAMAP" id="MF_01241">
    <property type="entry name" value="GlcN6P_deamin"/>
    <property type="match status" value="1"/>
</dbReference>
<evidence type="ECO:0000259" key="4">
    <source>
        <dbReference type="Pfam" id="PF01182"/>
    </source>
</evidence>
<dbReference type="EC" id="3.5.99.6" evidence="3"/>
<feature type="site" description="Part of the allosteric site" evidence="3">
    <location>
        <position position="156"/>
    </location>
</feature>
<dbReference type="Proteomes" id="UP001595900">
    <property type="component" value="Unassembled WGS sequence"/>
</dbReference>
<dbReference type="CDD" id="cd01399">
    <property type="entry name" value="GlcN6P_deaminase"/>
    <property type="match status" value="1"/>
</dbReference>
<dbReference type="PANTHER" id="PTHR11280">
    <property type="entry name" value="GLUCOSAMINE-6-PHOSPHATE ISOMERASE"/>
    <property type="match status" value="1"/>
</dbReference>
<feature type="site" description="Part of the allosteric site" evidence="3">
    <location>
        <position position="155"/>
    </location>
</feature>
<feature type="site" description="Part of the allosteric site" evidence="3">
    <location>
        <position position="153"/>
    </location>
</feature>
<comment type="pathway">
    <text evidence="3">Amino-sugar metabolism; N-acetylneuraminate degradation; D-fructose 6-phosphate from N-acetylneuraminate: step 5/5.</text>
</comment>
<feature type="active site" description="Proton acceptor; for ring-opening step" evidence="3">
    <location>
        <position position="138"/>
    </location>
</feature>
<feature type="active site" description="For ring-opening step" evidence="3">
    <location>
        <position position="136"/>
    </location>
</feature>
<sequence>MEIVILPDASEVGRVAASVVADVVEREPEAVIGFATGSSPLAIYAELARRADAGELDFSRVRGFALDEYVGLDYGHPESYHAVIDRTVTKPLGMDPALVAVPDGMASDITAACAAYEAAIDAAGGIDVQLLGIGANGHIGFNEPTSSLASRTRIKTLTPKTRADNARFFDSPEQVPTHCVTQGLGTILRARRLVLVAQGAGKADAVAAAVEGPVSASCPASVLQLHEFATVVVDEAAAARLTNADYYRYVWQNKPGWKHY</sequence>
<keyword evidence="1 3" id="KW-0378">Hydrolase</keyword>
<dbReference type="NCBIfam" id="TIGR00502">
    <property type="entry name" value="nagB"/>
    <property type="match status" value="1"/>
</dbReference>
<accession>A0ABV8Q1J0</accession>
<comment type="activity regulation">
    <text evidence="3">Allosterically activated by N-acetylglucosamine 6-phosphate (GlcNAc6P).</text>
</comment>
<organism evidence="5 6">
    <name type="scientific">Gryllotalpicola reticulitermitis</name>
    <dbReference type="NCBI Taxonomy" id="1184153"/>
    <lineage>
        <taxon>Bacteria</taxon>
        <taxon>Bacillati</taxon>
        <taxon>Actinomycetota</taxon>
        <taxon>Actinomycetes</taxon>
        <taxon>Micrococcales</taxon>
        <taxon>Microbacteriaceae</taxon>
        <taxon>Gryllotalpicola</taxon>
    </lineage>
</organism>
<feature type="active site" description="For ring-opening step" evidence="3">
    <location>
        <position position="143"/>
    </location>
</feature>
<dbReference type="InterPro" id="IPR037171">
    <property type="entry name" value="NagB/RpiA_transferase-like"/>
</dbReference>
<comment type="caution">
    <text evidence="5">The sequence shown here is derived from an EMBL/GenBank/DDBJ whole genome shotgun (WGS) entry which is preliminary data.</text>
</comment>
<dbReference type="PROSITE" id="PS01161">
    <property type="entry name" value="GLC_GALNAC_ISOMERASE"/>
    <property type="match status" value="1"/>
</dbReference>
<evidence type="ECO:0000256" key="1">
    <source>
        <dbReference type="ARBA" id="ARBA00022801"/>
    </source>
</evidence>
<name>A0ABV8Q1J0_9MICO</name>
<dbReference type="InterPro" id="IPR018321">
    <property type="entry name" value="Glucosamine6P_isomerase_CS"/>
</dbReference>
<proteinExistence type="inferred from homology"/>
<dbReference type="PANTHER" id="PTHR11280:SF5">
    <property type="entry name" value="GLUCOSAMINE-6-PHOSPHATE ISOMERASE"/>
    <property type="match status" value="1"/>
</dbReference>
<dbReference type="InterPro" id="IPR004547">
    <property type="entry name" value="Glucosamine6P_isomerase"/>
</dbReference>
<dbReference type="EMBL" id="JBHSCN010000002">
    <property type="protein sequence ID" value="MFC4242336.1"/>
    <property type="molecule type" value="Genomic_DNA"/>
</dbReference>
<keyword evidence="2 3" id="KW-0119">Carbohydrate metabolism</keyword>
<dbReference type="Pfam" id="PF01182">
    <property type="entry name" value="Glucosamine_iso"/>
    <property type="match status" value="1"/>
</dbReference>
<comment type="function">
    <text evidence="3">Catalyzes the reversible isomerization-deamination of glucosamine 6-phosphate (GlcN6P) to form fructose 6-phosphate (Fru6P) and ammonium ion.</text>
</comment>